<proteinExistence type="inferred from homology"/>
<dbReference type="EMBL" id="FQNC01000019">
    <property type="protein sequence ID" value="SGY22846.1"/>
    <property type="molecule type" value="Genomic_DNA"/>
</dbReference>
<protein>
    <recommendedName>
        <fullName evidence="4">1-acyl-sn-glycerol-3-phosphate acyltransferase</fullName>
        <ecNumber evidence="4">2.3.1.51</ecNumber>
    </recommendedName>
</protein>
<organism evidence="8 9">
    <name type="scientific">Microbotryum silenes-dioicae</name>
    <dbReference type="NCBI Taxonomy" id="796604"/>
    <lineage>
        <taxon>Eukaryota</taxon>
        <taxon>Fungi</taxon>
        <taxon>Dikarya</taxon>
        <taxon>Basidiomycota</taxon>
        <taxon>Pucciniomycotina</taxon>
        <taxon>Microbotryomycetes</taxon>
        <taxon>Microbotryales</taxon>
        <taxon>Microbotryaceae</taxon>
        <taxon>Microbotryum</taxon>
    </lineage>
</organism>
<keyword evidence="6" id="KW-0472">Membrane</keyword>
<feature type="compositionally biased region" description="Low complexity" evidence="5">
    <location>
        <begin position="41"/>
        <end position="95"/>
    </location>
</feature>
<keyword evidence="9" id="KW-1185">Reference proteome</keyword>
<gene>
    <name evidence="8" type="primary">BQ5605_C019g08865</name>
    <name evidence="8" type="ORF">BQ5605_C019G08865</name>
</gene>
<feature type="transmembrane region" description="Helical" evidence="6">
    <location>
        <begin position="136"/>
        <end position="153"/>
    </location>
</feature>
<dbReference type="PANTHER" id="PTHR10434:SF11">
    <property type="entry name" value="1-ACYL-SN-GLYCEROL-3-PHOSPHATE ACYLTRANSFERASE"/>
    <property type="match status" value="1"/>
</dbReference>
<dbReference type="Proteomes" id="UP000249464">
    <property type="component" value="Unassembled WGS sequence"/>
</dbReference>
<comment type="similarity">
    <text evidence="1 4">Belongs to the 1-acyl-sn-glycerol-3-phosphate acyltransferase family.</text>
</comment>
<dbReference type="InterPro" id="IPR002123">
    <property type="entry name" value="Plipid/glycerol_acylTrfase"/>
</dbReference>
<evidence type="ECO:0000256" key="1">
    <source>
        <dbReference type="ARBA" id="ARBA00008655"/>
    </source>
</evidence>
<dbReference type="SMART" id="SM00563">
    <property type="entry name" value="PlsC"/>
    <property type="match status" value="1"/>
</dbReference>
<name>A0A2X0LZX8_9BASI</name>
<keyword evidence="2 4" id="KW-0808">Transferase</keyword>
<evidence type="ECO:0000313" key="8">
    <source>
        <dbReference type="EMBL" id="SGY22846.1"/>
    </source>
</evidence>
<comment type="domain">
    <text evidence="4">The HXXXXD motif is essential for acyltransferase activity and may constitute the binding site for the phosphate moiety of the glycerol-3-phosphate.</text>
</comment>
<evidence type="ECO:0000256" key="5">
    <source>
        <dbReference type="SAM" id="MobiDB-lite"/>
    </source>
</evidence>
<feature type="compositionally biased region" description="Polar residues" evidence="5">
    <location>
        <begin position="24"/>
        <end position="34"/>
    </location>
</feature>
<evidence type="ECO:0000313" key="9">
    <source>
        <dbReference type="Proteomes" id="UP000249464"/>
    </source>
</evidence>
<evidence type="ECO:0000256" key="2">
    <source>
        <dbReference type="ARBA" id="ARBA00022679"/>
    </source>
</evidence>
<dbReference type="Pfam" id="PF01553">
    <property type="entry name" value="Acyltransferase"/>
    <property type="match status" value="1"/>
</dbReference>
<dbReference type="STRING" id="796604.A0A2X0LZX8"/>
<keyword evidence="4" id="KW-1208">Phospholipid metabolism</keyword>
<accession>A0A2X0LZX8</accession>
<comment type="catalytic activity">
    <reaction evidence="4">
        <text>a 1-acyl-sn-glycero-3-phosphate + an acyl-CoA = a 1,2-diacyl-sn-glycero-3-phosphate + CoA</text>
        <dbReference type="Rhea" id="RHEA:19709"/>
        <dbReference type="ChEBI" id="CHEBI:57287"/>
        <dbReference type="ChEBI" id="CHEBI:57970"/>
        <dbReference type="ChEBI" id="CHEBI:58342"/>
        <dbReference type="ChEBI" id="CHEBI:58608"/>
        <dbReference type="EC" id="2.3.1.51"/>
    </reaction>
</comment>
<sequence length="425" mass="44987">MPSSSSSSNSSSTKKTAGAAESKLPSTSTPSNGAQRALPLSSGISSGESGKGNLNPTTTETTTNVPASSASVPLPSRTSSNSSTSSSSRSRPPLVEGTPVLKRSGATTVVGILVGLAAIALVSMPASPLSLSLSRQSSLGLGTLAIPLLLSNFKMFGRVRYYTRLTFFLLGLATCSAWGVVVSVVMALLGRASDVNYVVGRSFHALVAPLVGVKFTVEGEEHLKQTKPAVVIGNHQTMIDILYIGRIFPKGTSIMAKKELKWTPLLGQFMTLSNAVFVNRSKRTDAVAMLAKVAQTMREKVLSLFIFVEGTRSASPVPSMLSFKKGPFHLAVAAQLPIVPVVCENYAAVYSARRKRFDGGELVIRVLPPISTEGITSSSEDINALVEKTRSAMLEAIEDLGRRRAELNRLKGVFGKNETGRITIS</sequence>
<keyword evidence="4" id="KW-0443">Lipid metabolism</keyword>
<dbReference type="GO" id="GO:0016020">
    <property type="term" value="C:membrane"/>
    <property type="evidence" value="ECO:0007669"/>
    <property type="project" value="InterPro"/>
</dbReference>
<keyword evidence="6" id="KW-1133">Transmembrane helix</keyword>
<feature type="region of interest" description="Disordered" evidence="5">
    <location>
        <begin position="1"/>
        <end position="99"/>
    </location>
</feature>
<feature type="domain" description="Phospholipid/glycerol acyltransferase" evidence="7">
    <location>
        <begin position="229"/>
        <end position="346"/>
    </location>
</feature>
<dbReference type="EC" id="2.3.1.51" evidence="4"/>
<evidence type="ECO:0000256" key="4">
    <source>
        <dbReference type="RuleBase" id="RU361267"/>
    </source>
</evidence>
<feature type="transmembrane region" description="Helical" evidence="6">
    <location>
        <begin position="165"/>
        <end position="189"/>
    </location>
</feature>
<dbReference type="AlphaFoldDB" id="A0A2X0LZX8"/>
<dbReference type="GO" id="GO:0003841">
    <property type="term" value="F:1-acylglycerol-3-phosphate O-acyltransferase activity"/>
    <property type="evidence" value="ECO:0007669"/>
    <property type="project" value="UniProtKB-UniRule"/>
</dbReference>
<dbReference type="NCBIfam" id="TIGR00530">
    <property type="entry name" value="AGP_acyltrn"/>
    <property type="match status" value="1"/>
</dbReference>
<evidence type="ECO:0000259" key="7">
    <source>
        <dbReference type="SMART" id="SM00563"/>
    </source>
</evidence>
<keyword evidence="6" id="KW-0812">Transmembrane</keyword>
<dbReference type="GO" id="GO:0005783">
    <property type="term" value="C:endoplasmic reticulum"/>
    <property type="evidence" value="ECO:0007669"/>
    <property type="project" value="TreeGrafter"/>
</dbReference>
<reference evidence="8 9" key="1">
    <citation type="submission" date="2016-11" db="EMBL/GenBank/DDBJ databases">
        <authorList>
            <person name="Jaros S."/>
            <person name="Januszkiewicz K."/>
            <person name="Wedrychowicz H."/>
        </authorList>
    </citation>
    <scope>NUCLEOTIDE SEQUENCE [LARGE SCALE GENOMIC DNA]</scope>
</reference>
<evidence type="ECO:0000256" key="6">
    <source>
        <dbReference type="SAM" id="Phobius"/>
    </source>
</evidence>
<keyword evidence="4" id="KW-0444">Lipid biosynthesis</keyword>
<feature type="transmembrane region" description="Helical" evidence="6">
    <location>
        <begin position="106"/>
        <end position="124"/>
    </location>
</feature>
<keyword evidence="4" id="KW-0594">Phospholipid biosynthesis</keyword>
<evidence type="ECO:0000256" key="3">
    <source>
        <dbReference type="ARBA" id="ARBA00023315"/>
    </source>
</evidence>
<dbReference type="SUPFAM" id="SSF69593">
    <property type="entry name" value="Glycerol-3-phosphate (1)-acyltransferase"/>
    <property type="match status" value="1"/>
</dbReference>
<dbReference type="InterPro" id="IPR004552">
    <property type="entry name" value="AGP_acyltrans"/>
</dbReference>
<keyword evidence="3 4" id="KW-0012">Acyltransferase</keyword>
<dbReference type="PANTHER" id="PTHR10434">
    <property type="entry name" value="1-ACYL-SN-GLYCEROL-3-PHOSPHATE ACYLTRANSFERASE"/>
    <property type="match status" value="1"/>
</dbReference>
<dbReference type="GO" id="GO:0006654">
    <property type="term" value="P:phosphatidic acid biosynthetic process"/>
    <property type="evidence" value="ECO:0007669"/>
    <property type="project" value="TreeGrafter"/>
</dbReference>
<feature type="compositionally biased region" description="Low complexity" evidence="5">
    <location>
        <begin position="1"/>
        <end position="12"/>
    </location>
</feature>
<dbReference type="CDD" id="cd07989">
    <property type="entry name" value="LPLAT_AGPAT-like"/>
    <property type="match status" value="1"/>
</dbReference>